<dbReference type="OrthoDB" id="174137at2"/>
<protein>
    <submittedName>
        <fullName evidence="3">AAA family ATPase</fullName>
    </submittedName>
</protein>
<reference evidence="3 4" key="1">
    <citation type="submission" date="2019-11" db="EMBL/GenBank/DDBJ databases">
        <title>Whole-genome sequence of a the green, strictly anaerobic photosynthetic bacterium Heliobacillus mobilis DSM 6151.</title>
        <authorList>
            <person name="Kyndt J.A."/>
            <person name="Meyer T.E."/>
        </authorList>
    </citation>
    <scope>NUCLEOTIDE SEQUENCE [LARGE SCALE GENOMIC DNA]</scope>
    <source>
        <strain evidence="3 4">DSM 6151</strain>
    </source>
</reference>
<keyword evidence="4" id="KW-1185">Reference proteome</keyword>
<organism evidence="3 4">
    <name type="scientific">Heliobacterium mobile</name>
    <name type="common">Heliobacillus mobilis</name>
    <dbReference type="NCBI Taxonomy" id="28064"/>
    <lineage>
        <taxon>Bacteria</taxon>
        <taxon>Bacillati</taxon>
        <taxon>Bacillota</taxon>
        <taxon>Clostridia</taxon>
        <taxon>Eubacteriales</taxon>
        <taxon>Heliobacteriaceae</taxon>
        <taxon>Heliobacterium</taxon>
    </lineage>
</organism>
<feature type="domain" description="RecF/RecN/SMC N-terminal" evidence="2">
    <location>
        <begin position="20"/>
        <end position="928"/>
    </location>
</feature>
<dbReference type="PANTHER" id="PTHR43977">
    <property type="entry name" value="STRUCTURAL MAINTENANCE OF CHROMOSOMES PROTEIN 3"/>
    <property type="match status" value="1"/>
</dbReference>
<comment type="caution">
    <text evidence="3">The sequence shown here is derived from an EMBL/GenBank/DDBJ whole genome shotgun (WGS) entry which is preliminary data.</text>
</comment>
<sequence length="957" mass="110915">MIKDFSTAYWGYLPTTKQPYPANPRVNAFVGSSGHGKTTIFDGIRMVLGDTTFESKRTVAHYIHKKSNWAIVRVAFHNEPVNGVRPFERHGYRSDEVTVCCRVFKHSDGRFHKEYSVFDGAFYDINELARNPKAYKEALMTQDDYRDMLEDCLGITPAFRKLMAMNPDSVKNMVELSPSTLFQRIFELKGLKDIKDRWQTARERYEQHQITIESEEKELKEKELIVKDLQRKAKLFHEYQEELLALEQVRKTHGIIHFWELMQDMERLQFEISQERDKLNHTIDKIHRIRLEKKQFQESLDNLNAQISQLRKTETETNEKIPSLSENIGSLNVDITNLSATVNRLSQFPTQNLDELHRQYEEAKEHYHHCSYDHTQAKDTLTELHQRLHTLQSNRPVYPKYVSPFVRTLQQEGIEHLLLAEAIRIKPEFKKWQQAVEAYLGQERFRIIVSPNQFVAAKKLQETHRYTARVSEYRKMTPFLPTHDVPYPSILSVLEISEKEKVGGYLTRLHSVFLVDTVEQGHELAKKGIVSITQKGLQQDGDGAIFRDPKGLCCGTLAIQAEIENTQALLAAKTEEERALKSKFDEAETRIEGLEKEITLQQELQELPEKVTELEHLQQHFSSLNKELASLRLQQKQTADKLHHLYNLQSDHNGKLTRTNLEETSTKTDQKQINDIITSKSKYLVEKESSRQQQKEALLQLGLTDNDIDFIPQDIHSQKFKDTNGNLLTSSELFTEKTHLEQKTSFFATQYPDINEATLQNLEVSVDRVERLKLHLNELEEKRVELQKNADDALHELKGFIKSEFNEYTHEFSSFAELLQAKGKGRIIEVGENPDLWELHMSIGFDGKEPVPIDSGELSSGQKACTSLLLLLAAVNNRKEHKKIPIMFLDEPKARVDDDRGNEVGQLLQATDIQYFITHQQGESLKTVNWIDHAYHCKVCHAGKDFADPMIFQRKRM</sequence>
<dbReference type="Gene3D" id="3.40.50.300">
    <property type="entry name" value="P-loop containing nucleotide triphosphate hydrolases"/>
    <property type="match status" value="2"/>
</dbReference>
<feature type="coiled-coil region" evidence="1">
    <location>
        <begin position="205"/>
        <end position="232"/>
    </location>
</feature>
<evidence type="ECO:0000256" key="1">
    <source>
        <dbReference type="SAM" id="Coils"/>
    </source>
</evidence>
<evidence type="ECO:0000313" key="4">
    <source>
        <dbReference type="Proteomes" id="UP000430670"/>
    </source>
</evidence>
<dbReference type="SUPFAM" id="SSF52540">
    <property type="entry name" value="P-loop containing nucleoside triphosphate hydrolases"/>
    <property type="match status" value="2"/>
</dbReference>
<dbReference type="Proteomes" id="UP000430670">
    <property type="component" value="Unassembled WGS sequence"/>
</dbReference>
<name>A0A6I3SNR1_HELMO</name>
<evidence type="ECO:0000259" key="2">
    <source>
        <dbReference type="Pfam" id="PF02463"/>
    </source>
</evidence>
<dbReference type="RefSeq" id="WP_155477621.1">
    <property type="nucleotide sequence ID" value="NZ_WNKU01000027.1"/>
</dbReference>
<keyword evidence="1" id="KW-0175">Coiled coil</keyword>
<dbReference type="AlphaFoldDB" id="A0A6I3SNR1"/>
<proteinExistence type="predicted"/>
<feature type="coiled-coil region" evidence="1">
    <location>
        <begin position="286"/>
        <end position="320"/>
    </location>
</feature>
<feature type="coiled-coil region" evidence="1">
    <location>
        <begin position="563"/>
        <end position="634"/>
    </location>
</feature>
<gene>
    <name evidence="3" type="ORF">GJ688_16460</name>
</gene>
<dbReference type="Pfam" id="PF02463">
    <property type="entry name" value="SMC_N"/>
    <property type="match status" value="1"/>
</dbReference>
<feature type="coiled-coil region" evidence="1">
    <location>
        <begin position="762"/>
        <end position="796"/>
    </location>
</feature>
<accession>A0A6I3SNR1</accession>
<evidence type="ECO:0000313" key="3">
    <source>
        <dbReference type="EMBL" id="MTV50539.1"/>
    </source>
</evidence>
<dbReference type="EMBL" id="WNKU01000027">
    <property type="protein sequence ID" value="MTV50539.1"/>
    <property type="molecule type" value="Genomic_DNA"/>
</dbReference>
<dbReference type="InterPro" id="IPR027417">
    <property type="entry name" value="P-loop_NTPase"/>
</dbReference>
<dbReference type="InterPro" id="IPR003395">
    <property type="entry name" value="RecF/RecN/SMC_N"/>
</dbReference>